<sequence length="909" mass="101417">MEESAPLGTTDSGESSQTIPPSSNVGGPKRNKISRACDECRKRKVRCDGAQPCLRCQKSKTECVFVKVTPKRGPPKQYVETLEPRLRDLEQVLRALQLDTEPYDASLVLQRDSNEMTYASDYLQASSQRQSDTMRVGDTGQGLYIYDCMTRIDRIPSIYEDYYYGTSQAPVLLGDVTEPAQPKLHPQTLAATTIQMDLIQLYFMHVHPYLPILHRASFHVQLQKGPCILLLNAMYAVASRWHPSAREAITNDGHPPGWRYYQAAFSLIDIYTDTPRLSTVQALLLMVKYQEHVRRPGFFWRTRYYFQNIVHMCRDLGLCKALGPGFQLDMATAEQRRRTFWAVYAYDIMMSTELGAEPHFPEGTCTIDYPNLLPDETQPEDREALLHFHWLAKLVHIHGSILHFVRRKYTPSSMRITSSRKESDDNSTFRHLQQRLEDLGTKMSSVVKPSGHSYASSFQLLLLHSSTILLHRPYALDQESSVSQERCTDSASTITHLVENLLNTRGVECFYYPVRGIQYTVYCLAAAITVHKCLSDIQGHQEACNKSLAVMQQLLDKTPATEVDTMSEAFQQQEYLQQQWSPSAMDTSLSPSSSRSSPILASSNDMVRSKSRRTSLASLPGAGNSGGNNVTNTATSKRRARAASHLGTLISNSNSTTTTTSTTSTTTATIGHPSSGFLQQGGGGVVASTGVRNPVAEQRMRAGSQHRLSMPILGYQSSSSSHYNFSQPSSATTTPGLYNPDFYAALGSAAPMLATSSKPSPFYKQALRSSSVAAAAAAQQQQQQQQQQQHMNQPPSPQYQGIIEQPMRTVSTPYTNRQIAASQRRHTISGTYQQQQQQQQHMMSSVMEDHVQPSEQQLFHDAHQQDMLMDYPMDPGMALDPSPPPPTTGSMMELLLDPATHHPFMERGA</sequence>
<dbReference type="SUPFAM" id="SSF57701">
    <property type="entry name" value="Zn2/Cys6 DNA-binding domain"/>
    <property type="match status" value="1"/>
</dbReference>
<dbReference type="CDD" id="cd00067">
    <property type="entry name" value="GAL4"/>
    <property type="match status" value="1"/>
</dbReference>
<protein>
    <recommendedName>
        <fullName evidence="9">Zn(2)-C6 fungal-type domain-containing protein</fullName>
    </recommendedName>
</protein>
<evidence type="ECO:0000256" key="6">
    <source>
        <dbReference type="ARBA" id="ARBA00023163"/>
    </source>
</evidence>
<dbReference type="InterPro" id="IPR007219">
    <property type="entry name" value="XnlR_reg_dom"/>
</dbReference>
<evidence type="ECO:0000256" key="4">
    <source>
        <dbReference type="ARBA" id="ARBA00023015"/>
    </source>
</evidence>
<name>A0A077WK95_9FUNG</name>
<evidence type="ECO:0000256" key="5">
    <source>
        <dbReference type="ARBA" id="ARBA00023125"/>
    </source>
</evidence>
<organism evidence="10">
    <name type="scientific">Lichtheimia ramosa</name>
    <dbReference type="NCBI Taxonomy" id="688394"/>
    <lineage>
        <taxon>Eukaryota</taxon>
        <taxon>Fungi</taxon>
        <taxon>Fungi incertae sedis</taxon>
        <taxon>Mucoromycota</taxon>
        <taxon>Mucoromycotina</taxon>
        <taxon>Mucoromycetes</taxon>
        <taxon>Mucorales</taxon>
        <taxon>Lichtheimiaceae</taxon>
        <taxon>Lichtheimia</taxon>
    </lineage>
</organism>
<dbReference type="Pfam" id="PF04082">
    <property type="entry name" value="Fungal_trans"/>
    <property type="match status" value="1"/>
</dbReference>
<dbReference type="AlphaFoldDB" id="A0A077WK95"/>
<dbReference type="PROSITE" id="PS00463">
    <property type="entry name" value="ZN2_CY6_FUNGAL_1"/>
    <property type="match status" value="1"/>
</dbReference>
<dbReference type="OrthoDB" id="2283631at2759"/>
<feature type="compositionally biased region" description="Low complexity" evidence="8">
    <location>
        <begin position="651"/>
        <end position="667"/>
    </location>
</feature>
<dbReference type="GO" id="GO:0006351">
    <property type="term" value="P:DNA-templated transcription"/>
    <property type="evidence" value="ECO:0007669"/>
    <property type="project" value="InterPro"/>
</dbReference>
<evidence type="ECO:0000256" key="7">
    <source>
        <dbReference type="ARBA" id="ARBA00023242"/>
    </source>
</evidence>
<feature type="compositionally biased region" description="Low complexity" evidence="8">
    <location>
        <begin position="774"/>
        <end position="789"/>
    </location>
</feature>
<dbReference type="GO" id="GO:0008270">
    <property type="term" value="F:zinc ion binding"/>
    <property type="evidence" value="ECO:0007669"/>
    <property type="project" value="InterPro"/>
</dbReference>
<keyword evidence="2" id="KW-0479">Metal-binding</keyword>
<dbReference type="CDD" id="cd12148">
    <property type="entry name" value="fungal_TF_MHR"/>
    <property type="match status" value="1"/>
</dbReference>
<feature type="compositionally biased region" description="Polar residues" evidence="8">
    <location>
        <begin position="7"/>
        <end position="25"/>
    </location>
</feature>
<dbReference type="GO" id="GO:0000981">
    <property type="term" value="F:DNA-binding transcription factor activity, RNA polymerase II-specific"/>
    <property type="evidence" value="ECO:0007669"/>
    <property type="project" value="InterPro"/>
</dbReference>
<dbReference type="PANTHER" id="PTHR31313">
    <property type="entry name" value="TY1 ENHANCER ACTIVATOR"/>
    <property type="match status" value="1"/>
</dbReference>
<feature type="region of interest" description="Disordered" evidence="8">
    <location>
        <begin position="823"/>
        <end position="847"/>
    </location>
</feature>
<evidence type="ECO:0000259" key="9">
    <source>
        <dbReference type="PROSITE" id="PS50048"/>
    </source>
</evidence>
<feature type="compositionally biased region" description="Low complexity" evidence="8">
    <location>
        <begin position="588"/>
        <end position="603"/>
    </location>
</feature>
<accession>A0A077WK95</accession>
<feature type="region of interest" description="Disordered" evidence="8">
    <location>
        <begin position="650"/>
        <end position="672"/>
    </location>
</feature>
<feature type="region of interest" description="Disordered" evidence="8">
    <location>
        <begin position="581"/>
        <end position="634"/>
    </location>
</feature>
<dbReference type="EMBL" id="LK023324">
    <property type="protein sequence ID" value="CDS07518.1"/>
    <property type="molecule type" value="Genomic_DNA"/>
</dbReference>
<keyword evidence="7" id="KW-0539">Nucleus</keyword>
<reference evidence="10" key="1">
    <citation type="journal article" date="2014" name="Genome Announc.">
        <title>De novo whole-genome sequence and genome annotation of Lichtheimia ramosa.</title>
        <authorList>
            <person name="Linde J."/>
            <person name="Schwartze V."/>
            <person name="Binder U."/>
            <person name="Lass-Florl C."/>
            <person name="Voigt K."/>
            <person name="Horn F."/>
        </authorList>
    </citation>
    <scope>NUCLEOTIDE SEQUENCE</scope>
    <source>
        <strain evidence="10">JMRC FSU:6197</strain>
    </source>
</reference>
<dbReference type="PANTHER" id="PTHR31313:SF79">
    <property type="entry name" value="C6 FINGER DOMAIN-CONTAINING PROTEIN"/>
    <property type="match status" value="1"/>
</dbReference>
<dbReference type="Gene3D" id="4.10.240.10">
    <property type="entry name" value="Zn(2)-C6 fungal-type DNA-binding domain"/>
    <property type="match status" value="1"/>
</dbReference>
<dbReference type="InterPro" id="IPR001138">
    <property type="entry name" value="Zn2Cys6_DnaBD"/>
</dbReference>
<gene>
    <name evidence="10" type="ORF">LRAMOSA01467</name>
</gene>
<evidence type="ECO:0000313" key="10">
    <source>
        <dbReference type="EMBL" id="CDS07518.1"/>
    </source>
</evidence>
<comment type="subcellular location">
    <subcellularLocation>
        <location evidence="1">Nucleus</location>
    </subcellularLocation>
</comment>
<proteinExistence type="predicted"/>
<dbReference type="InterPro" id="IPR051615">
    <property type="entry name" value="Transcr_Regulatory_Elem"/>
</dbReference>
<dbReference type="GO" id="GO:0005634">
    <property type="term" value="C:nucleus"/>
    <property type="evidence" value="ECO:0007669"/>
    <property type="project" value="UniProtKB-SubCell"/>
</dbReference>
<dbReference type="GO" id="GO:0003677">
    <property type="term" value="F:DNA binding"/>
    <property type="evidence" value="ECO:0007669"/>
    <property type="project" value="UniProtKB-KW"/>
</dbReference>
<dbReference type="SMART" id="SM00066">
    <property type="entry name" value="GAL4"/>
    <property type="match status" value="1"/>
</dbReference>
<keyword evidence="6" id="KW-0804">Transcription</keyword>
<dbReference type="PROSITE" id="PS50048">
    <property type="entry name" value="ZN2_CY6_FUNGAL_2"/>
    <property type="match status" value="1"/>
</dbReference>
<feature type="region of interest" description="Disordered" evidence="8">
    <location>
        <begin position="1"/>
        <end position="32"/>
    </location>
</feature>
<dbReference type="Pfam" id="PF00172">
    <property type="entry name" value="Zn_clus"/>
    <property type="match status" value="1"/>
</dbReference>
<keyword evidence="4" id="KW-0805">Transcription regulation</keyword>
<dbReference type="SMART" id="SM00906">
    <property type="entry name" value="Fungal_trans"/>
    <property type="match status" value="1"/>
</dbReference>
<keyword evidence="3" id="KW-0862">Zinc</keyword>
<evidence type="ECO:0000256" key="8">
    <source>
        <dbReference type="SAM" id="MobiDB-lite"/>
    </source>
</evidence>
<evidence type="ECO:0000256" key="2">
    <source>
        <dbReference type="ARBA" id="ARBA00022723"/>
    </source>
</evidence>
<feature type="domain" description="Zn(2)-C6 fungal-type" evidence="9">
    <location>
        <begin position="36"/>
        <end position="65"/>
    </location>
</feature>
<evidence type="ECO:0000256" key="3">
    <source>
        <dbReference type="ARBA" id="ARBA00022833"/>
    </source>
</evidence>
<evidence type="ECO:0000256" key="1">
    <source>
        <dbReference type="ARBA" id="ARBA00004123"/>
    </source>
</evidence>
<feature type="region of interest" description="Disordered" evidence="8">
    <location>
        <begin position="774"/>
        <end position="800"/>
    </location>
</feature>
<dbReference type="InterPro" id="IPR036864">
    <property type="entry name" value="Zn2-C6_fun-type_DNA-bd_sf"/>
</dbReference>
<keyword evidence="5" id="KW-0238">DNA-binding</keyword>